<proteinExistence type="predicted"/>
<evidence type="ECO:0000313" key="1">
    <source>
        <dbReference type="EMBL" id="GFY27855.1"/>
    </source>
</evidence>
<organism evidence="1 2">
    <name type="scientific">Trichonephila clavipes</name>
    <name type="common">Golden silk orbweaver</name>
    <name type="synonym">Nephila clavipes</name>
    <dbReference type="NCBI Taxonomy" id="2585209"/>
    <lineage>
        <taxon>Eukaryota</taxon>
        <taxon>Metazoa</taxon>
        <taxon>Ecdysozoa</taxon>
        <taxon>Arthropoda</taxon>
        <taxon>Chelicerata</taxon>
        <taxon>Arachnida</taxon>
        <taxon>Araneae</taxon>
        <taxon>Araneomorphae</taxon>
        <taxon>Entelegynae</taxon>
        <taxon>Araneoidea</taxon>
        <taxon>Nephilidae</taxon>
        <taxon>Trichonephila</taxon>
    </lineage>
</organism>
<accession>A0A8X7BDQ8</accession>
<dbReference type="AlphaFoldDB" id="A0A8X7BDQ8"/>
<sequence length="102" mass="12132">MCWCVVMLKIPTITLPELRPFTTNGFLRTTPSRSVYLHRFMQVFVMKIFSNTFRHQRKIFRVPCSRSSYVFMVFDGLSALFKTPKPFINLESRYDSFIIHLT</sequence>
<evidence type="ECO:0000313" key="2">
    <source>
        <dbReference type="Proteomes" id="UP000887159"/>
    </source>
</evidence>
<gene>
    <name evidence="1" type="ORF">TNCV_243201</name>
</gene>
<dbReference type="Proteomes" id="UP000887159">
    <property type="component" value="Unassembled WGS sequence"/>
</dbReference>
<reference evidence="1" key="1">
    <citation type="submission" date="2020-08" db="EMBL/GenBank/DDBJ databases">
        <title>Multicomponent nature underlies the extraordinary mechanical properties of spider dragline silk.</title>
        <authorList>
            <person name="Kono N."/>
            <person name="Nakamura H."/>
            <person name="Mori M."/>
            <person name="Yoshida Y."/>
            <person name="Ohtoshi R."/>
            <person name="Malay A.D."/>
            <person name="Moran D.A.P."/>
            <person name="Tomita M."/>
            <person name="Numata K."/>
            <person name="Arakawa K."/>
        </authorList>
    </citation>
    <scope>NUCLEOTIDE SEQUENCE</scope>
</reference>
<name>A0A8X7BDQ8_TRICX</name>
<dbReference type="EMBL" id="BMAU01021381">
    <property type="protein sequence ID" value="GFY27855.1"/>
    <property type="molecule type" value="Genomic_DNA"/>
</dbReference>
<protein>
    <submittedName>
        <fullName evidence="1">Uncharacterized protein</fullName>
    </submittedName>
</protein>
<keyword evidence="2" id="KW-1185">Reference proteome</keyword>
<comment type="caution">
    <text evidence="1">The sequence shown here is derived from an EMBL/GenBank/DDBJ whole genome shotgun (WGS) entry which is preliminary data.</text>
</comment>